<protein>
    <recommendedName>
        <fullName evidence="3">Major tail protein</fullName>
    </recommendedName>
</protein>
<name>A0ABV8VBR3_9NOCA</name>
<comment type="caution">
    <text evidence="1">The sequence shown here is derived from an EMBL/GenBank/DDBJ whole genome shotgun (WGS) entry which is preliminary data.</text>
</comment>
<reference evidence="2" key="1">
    <citation type="journal article" date="2019" name="Int. J. Syst. Evol. Microbiol.">
        <title>The Global Catalogue of Microorganisms (GCM) 10K type strain sequencing project: providing services to taxonomists for standard genome sequencing and annotation.</title>
        <authorList>
            <consortium name="The Broad Institute Genomics Platform"/>
            <consortium name="The Broad Institute Genome Sequencing Center for Infectious Disease"/>
            <person name="Wu L."/>
            <person name="Ma J."/>
        </authorList>
    </citation>
    <scope>NUCLEOTIDE SEQUENCE [LARGE SCALE GENOMIC DNA]</scope>
    <source>
        <strain evidence="2">IBRC-M 10490</strain>
    </source>
</reference>
<dbReference type="EMBL" id="JBHSDL010000005">
    <property type="protein sequence ID" value="MFC4373386.1"/>
    <property type="molecule type" value="Genomic_DNA"/>
</dbReference>
<accession>A0ABV8VBR3</accession>
<evidence type="ECO:0000313" key="1">
    <source>
        <dbReference type="EMBL" id="MFC4373386.1"/>
    </source>
</evidence>
<dbReference type="RefSeq" id="WP_378556153.1">
    <property type="nucleotide sequence ID" value="NZ_JBHSDL010000005.1"/>
</dbReference>
<keyword evidence="2" id="KW-1185">Reference proteome</keyword>
<sequence length="221" mass="23057">MTAPNEPIPNGSVEPGDFNAFQAMTSEDVETSLKAGAKVSYGGAQNTHGIEVKSRINGAYDAIAVVEGSADEAVTASQAAANAAANAVDIADKAYINSSFWIIECVVASAAVVLGDNELLLGPVLNVPDGQDAFLTDVHIALLTQPNGMQVECKKWNATGTAFVTYTTATVGPNVTRYNIPLLEVPVLDKERFFYTVPTITGSVAPQVLQIAVAGVFTPTP</sequence>
<organism evidence="1 2">
    <name type="scientific">Nocardia halotolerans</name>
    <dbReference type="NCBI Taxonomy" id="1755878"/>
    <lineage>
        <taxon>Bacteria</taxon>
        <taxon>Bacillati</taxon>
        <taxon>Actinomycetota</taxon>
        <taxon>Actinomycetes</taxon>
        <taxon>Mycobacteriales</taxon>
        <taxon>Nocardiaceae</taxon>
        <taxon>Nocardia</taxon>
    </lineage>
</organism>
<dbReference type="Proteomes" id="UP001595844">
    <property type="component" value="Unassembled WGS sequence"/>
</dbReference>
<gene>
    <name evidence="1" type="ORF">ACFO5K_04680</name>
</gene>
<evidence type="ECO:0000313" key="2">
    <source>
        <dbReference type="Proteomes" id="UP001595844"/>
    </source>
</evidence>
<proteinExistence type="predicted"/>
<evidence type="ECO:0008006" key="3">
    <source>
        <dbReference type="Google" id="ProtNLM"/>
    </source>
</evidence>